<feature type="chain" id="PRO_5003195115" description="C2H2-type domain-containing protein" evidence="1">
    <location>
        <begin position="21"/>
        <end position="97"/>
    </location>
</feature>
<gene>
    <name evidence="2" type="ORF">LEMA_P084190.1</name>
</gene>
<sequence>MPMIMMTIWPWLITPTLIAARSYNCTKEAPSGISLSSAPPIQLAGCAARCHFCHHHDSHMHFAHTLMHGQREINMVLSKGPFSNSNGVIEPACRLHE</sequence>
<evidence type="ECO:0000256" key="1">
    <source>
        <dbReference type="SAM" id="SignalP"/>
    </source>
</evidence>
<dbReference type="HOGENOM" id="CLU_2347078_0_0_1"/>
<dbReference type="Proteomes" id="UP000002668">
    <property type="component" value="Genome"/>
</dbReference>
<keyword evidence="3" id="KW-1185">Reference proteome</keyword>
<dbReference type="VEuPathDB" id="FungiDB:LEMA_P084190.1"/>
<keyword evidence="1" id="KW-0732">Signal</keyword>
<feature type="signal peptide" evidence="1">
    <location>
        <begin position="1"/>
        <end position="20"/>
    </location>
</feature>
<dbReference type="EMBL" id="FP929135">
    <property type="protein sequence ID" value="CBX99180.1"/>
    <property type="molecule type" value="Genomic_DNA"/>
</dbReference>
<evidence type="ECO:0008006" key="4">
    <source>
        <dbReference type="Google" id="ProtNLM"/>
    </source>
</evidence>
<dbReference type="InParanoid" id="E5A6D5"/>
<name>E5A6D5_LEPMJ</name>
<proteinExistence type="predicted"/>
<protein>
    <recommendedName>
        <fullName evidence="4">C2H2-type domain-containing protein</fullName>
    </recommendedName>
</protein>
<reference evidence="3" key="1">
    <citation type="journal article" date="2011" name="Nat. Commun.">
        <title>Effector diversification within compartments of the Leptosphaeria maculans genome affected by Repeat-Induced Point mutations.</title>
        <authorList>
            <person name="Rouxel T."/>
            <person name="Grandaubert J."/>
            <person name="Hane J.K."/>
            <person name="Hoede C."/>
            <person name="van de Wouw A.P."/>
            <person name="Couloux A."/>
            <person name="Dominguez V."/>
            <person name="Anthouard V."/>
            <person name="Bally P."/>
            <person name="Bourras S."/>
            <person name="Cozijnsen A.J."/>
            <person name="Ciuffetti L.M."/>
            <person name="Degrave A."/>
            <person name="Dilmaghani A."/>
            <person name="Duret L."/>
            <person name="Fudal I."/>
            <person name="Goodwin S.B."/>
            <person name="Gout L."/>
            <person name="Glaser N."/>
            <person name="Linglin J."/>
            <person name="Kema G.H.J."/>
            <person name="Lapalu N."/>
            <person name="Lawrence C.B."/>
            <person name="May K."/>
            <person name="Meyer M."/>
            <person name="Ollivier B."/>
            <person name="Poulain J."/>
            <person name="Schoch C.L."/>
            <person name="Simon A."/>
            <person name="Spatafora J.W."/>
            <person name="Stachowiak A."/>
            <person name="Turgeon B.G."/>
            <person name="Tyler B.M."/>
            <person name="Vincent D."/>
            <person name="Weissenbach J."/>
            <person name="Amselem J."/>
            <person name="Quesneville H."/>
            <person name="Oliver R.P."/>
            <person name="Wincker P."/>
            <person name="Balesdent M.-H."/>
            <person name="Howlett B.J."/>
        </authorList>
    </citation>
    <scope>NUCLEOTIDE SEQUENCE [LARGE SCALE GENOMIC DNA]</scope>
    <source>
        <strain evidence="3">JN3 / isolate v23.1.3 / race Av1-4-5-6-7-8</strain>
    </source>
</reference>
<dbReference type="AlphaFoldDB" id="E5A6D5"/>
<accession>E5A6D5</accession>
<organism evidence="2 3">
    <name type="scientific">Leptosphaeria maculans (strain JN3 / isolate v23.1.3 / race Av1-4-5-6-7-8)</name>
    <name type="common">Blackleg fungus</name>
    <name type="synonym">Phoma lingam</name>
    <dbReference type="NCBI Taxonomy" id="985895"/>
    <lineage>
        <taxon>Eukaryota</taxon>
        <taxon>Fungi</taxon>
        <taxon>Dikarya</taxon>
        <taxon>Ascomycota</taxon>
        <taxon>Pezizomycotina</taxon>
        <taxon>Dothideomycetes</taxon>
        <taxon>Pleosporomycetidae</taxon>
        <taxon>Pleosporales</taxon>
        <taxon>Pleosporineae</taxon>
        <taxon>Leptosphaeriaceae</taxon>
        <taxon>Plenodomus</taxon>
        <taxon>Plenodomus lingam/Leptosphaeria maculans species complex</taxon>
    </lineage>
</organism>
<evidence type="ECO:0000313" key="3">
    <source>
        <dbReference type="Proteomes" id="UP000002668"/>
    </source>
</evidence>
<evidence type="ECO:0000313" key="2">
    <source>
        <dbReference type="EMBL" id="CBX99180.1"/>
    </source>
</evidence>